<keyword evidence="3" id="KW-1185">Reference proteome</keyword>
<evidence type="ECO:0000313" key="3">
    <source>
        <dbReference type="Proteomes" id="UP000009027"/>
    </source>
</evidence>
<dbReference type="EMBL" id="CAEX01000239">
    <property type="protein sequence ID" value="CCD18029.1"/>
    <property type="molecule type" value="Genomic_DNA"/>
</dbReference>
<proteinExistence type="predicted"/>
<reference evidence="2 3" key="1">
    <citation type="journal article" date="2012" name="Proc. Natl. Acad. Sci. U.S.A.">
        <title>Antigenic diversity is generated by distinct evolutionary mechanisms in African trypanosome species.</title>
        <authorList>
            <person name="Jackson A.P."/>
            <person name="Berry A."/>
            <person name="Aslett M."/>
            <person name="Allison H.C."/>
            <person name="Burton P."/>
            <person name="Vavrova-Anderson J."/>
            <person name="Brown R."/>
            <person name="Browne H."/>
            <person name="Corton N."/>
            <person name="Hauser H."/>
            <person name="Gamble J."/>
            <person name="Gilderthorp R."/>
            <person name="Marcello L."/>
            <person name="McQuillan J."/>
            <person name="Otto T.D."/>
            <person name="Quail M.A."/>
            <person name="Sanders M.J."/>
            <person name="van Tonder A."/>
            <person name="Ginger M.L."/>
            <person name="Field M.C."/>
            <person name="Barry J.D."/>
            <person name="Hertz-Fowler C."/>
            <person name="Berriman M."/>
        </authorList>
    </citation>
    <scope>NUCLEOTIDE SEQUENCE</scope>
    <source>
        <strain evidence="2 3">Y486</strain>
    </source>
</reference>
<evidence type="ECO:0000313" key="2">
    <source>
        <dbReference type="EMBL" id="CCD18029.1"/>
    </source>
</evidence>
<organism evidence="2 3">
    <name type="scientific">Trypanosoma vivax (strain Y486)</name>
    <dbReference type="NCBI Taxonomy" id="1055687"/>
    <lineage>
        <taxon>Eukaryota</taxon>
        <taxon>Discoba</taxon>
        <taxon>Euglenozoa</taxon>
        <taxon>Kinetoplastea</taxon>
        <taxon>Metakinetoplastina</taxon>
        <taxon>Trypanosomatida</taxon>
        <taxon>Trypanosomatidae</taxon>
        <taxon>Trypanosoma</taxon>
        <taxon>Duttonella</taxon>
    </lineage>
</organism>
<feature type="compositionally biased region" description="Basic and acidic residues" evidence="1">
    <location>
        <begin position="405"/>
        <end position="416"/>
    </location>
</feature>
<feature type="compositionally biased region" description="Polar residues" evidence="1">
    <location>
        <begin position="393"/>
        <end position="403"/>
    </location>
</feature>
<sequence length="471" mass="49195">MTAKVGGRLFAATRRKAAGCLQGRKEMRTRMWRRLALVASLTVFSCVLQASAEVKAISGGEANAVCAVITTLRKATLETGRIGSLVGAAVKQSSAARVLVAKRRALEKARAVEHALVETGEPARDADPAVAAAAQKAEKALNALLRVADKMEERVTEVTATQVTKFAQGVANANRAADILEVFVTALGLTTRIQHYGAGKGQQKCIGSGNEAAKLKCAGPEQARSGLKAAVAAVGELAFNVGDGQSGAESCTAASGNIEADSSSGATSGTKCGYPILFWASKAAATGTEWTTELANVNDAKTTLDEKDRYWERAKAAMDDAMPFLTDAGAPAYVKLTQDLTAALSAACDEDSQGEDCLNKTTLSTRLSEAARTADEAIAALVNTTRALDARSTDATQSTTLTHQTRRDALSRKQDAGAEQTSSATDMHTCTAQGHTWDERTSRCNAPKPDSDPLTRSTPALAAYLAALATP</sequence>
<dbReference type="VEuPathDB" id="TriTrypDB:TvY486_0000470"/>
<evidence type="ECO:0000256" key="1">
    <source>
        <dbReference type="SAM" id="MobiDB-lite"/>
    </source>
</evidence>
<dbReference type="Proteomes" id="UP000009027">
    <property type="component" value="Unassembled WGS sequence"/>
</dbReference>
<dbReference type="AlphaFoldDB" id="F9WKK8"/>
<name>F9WKK8_TRYVY</name>
<gene>
    <name evidence="2" type="ORF">TvY486_0000470</name>
</gene>
<protein>
    <submittedName>
        <fullName evidence="2">Uncharacterized protein</fullName>
    </submittedName>
</protein>
<feature type="compositionally biased region" description="Polar residues" evidence="1">
    <location>
        <begin position="419"/>
        <end position="434"/>
    </location>
</feature>
<accession>F9WKK8</accession>
<feature type="region of interest" description="Disordered" evidence="1">
    <location>
        <begin position="390"/>
        <end position="457"/>
    </location>
</feature>